<dbReference type="SMART" id="SM00422">
    <property type="entry name" value="HTH_MERR"/>
    <property type="match status" value="1"/>
</dbReference>
<dbReference type="PROSITE" id="PS50937">
    <property type="entry name" value="HTH_MERR_2"/>
    <property type="match status" value="1"/>
</dbReference>
<dbReference type="InterPro" id="IPR047057">
    <property type="entry name" value="MerR_fam"/>
</dbReference>
<evidence type="ECO:0000313" key="3">
    <source>
        <dbReference type="EMBL" id="HIX81106.1"/>
    </source>
</evidence>
<sequence length="269" mass="31492">MKEKLFTCGAFAKICGVEKHVLFHYDEIGLFKPIYINEKGYRFYSYRQYDTFKVIIALKKLGMSLKDIQIYLDQRNPILFTELLTQQEAKLLQSIEELKHIHEMITRFKQYTNEALTVDYDEIKIVHFNKSNLILSANLENSTSKDFAGFMNDYTSFIENNQVMTGEFVGIMTKVENIYKNQTANYSYLFTTTSHLGPNTFEKKAGNYLCGYHHGNYDGLNDSYQRIIQYADAHQIKLGKYAYEEYIIFDISEASPDNYLTRITIELEQ</sequence>
<dbReference type="InterPro" id="IPR011256">
    <property type="entry name" value="Reg_factor_effector_dom_sf"/>
</dbReference>
<dbReference type="GO" id="GO:0003677">
    <property type="term" value="F:DNA binding"/>
    <property type="evidence" value="ECO:0007669"/>
    <property type="project" value="UniProtKB-KW"/>
</dbReference>
<dbReference type="SUPFAM" id="SSF55136">
    <property type="entry name" value="Probable bacterial effector-binding domain"/>
    <property type="match status" value="1"/>
</dbReference>
<dbReference type="PANTHER" id="PTHR30204:SF85">
    <property type="entry name" value="MULTIDRUG-EFFLUX TRANSPORTER 2 REGULATOR"/>
    <property type="match status" value="1"/>
</dbReference>
<reference evidence="3" key="2">
    <citation type="submission" date="2021-04" db="EMBL/GenBank/DDBJ databases">
        <authorList>
            <person name="Gilroy R."/>
        </authorList>
    </citation>
    <scope>NUCLEOTIDE SEQUENCE</scope>
    <source>
        <strain evidence="3">ChiGjej1B1-14440</strain>
    </source>
</reference>
<gene>
    <name evidence="3" type="ORF">H9980_03920</name>
</gene>
<dbReference type="AlphaFoldDB" id="A0A9D1XKY6"/>
<name>A0A9D1XKY6_9FIRM</name>
<dbReference type="InterPro" id="IPR009061">
    <property type="entry name" value="DNA-bd_dom_put_sf"/>
</dbReference>
<evidence type="ECO:0000259" key="2">
    <source>
        <dbReference type="PROSITE" id="PS50937"/>
    </source>
</evidence>
<proteinExistence type="predicted"/>
<dbReference type="Proteomes" id="UP000886724">
    <property type="component" value="Unassembled WGS sequence"/>
</dbReference>
<feature type="domain" description="HTH merR-type" evidence="2">
    <location>
        <begin position="5"/>
        <end position="74"/>
    </location>
</feature>
<dbReference type="GO" id="GO:0003700">
    <property type="term" value="F:DNA-binding transcription factor activity"/>
    <property type="evidence" value="ECO:0007669"/>
    <property type="project" value="InterPro"/>
</dbReference>
<accession>A0A9D1XKY6</accession>
<reference evidence="3" key="1">
    <citation type="journal article" date="2021" name="PeerJ">
        <title>Extensive microbial diversity within the chicken gut microbiome revealed by metagenomics and culture.</title>
        <authorList>
            <person name="Gilroy R."/>
            <person name="Ravi A."/>
            <person name="Getino M."/>
            <person name="Pursley I."/>
            <person name="Horton D.L."/>
            <person name="Alikhan N.F."/>
            <person name="Baker D."/>
            <person name="Gharbi K."/>
            <person name="Hall N."/>
            <person name="Watson M."/>
            <person name="Adriaenssens E.M."/>
            <person name="Foster-Nyarko E."/>
            <person name="Jarju S."/>
            <person name="Secka A."/>
            <person name="Antonio M."/>
            <person name="Oren A."/>
            <person name="Chaudhuri R.R."/>
            <person name="La Ragione R."/>
            <person name="Hildebrand F."/>
            <person name="Pallen M.J."/>
        </authorList>
    </citation>
    <scope>NUCLEOTIDE SEQUENCE</scope>
    <source>
        <strain evidence="3">ChiGjej1B1-14440</strain>
    </source>
</reference>
<dbReference type="InterPro" id="IPR029442">
    <property type="entry name" value="GyrI-like"/>
</dbReference>
<dbReference type="SUPFAM" id="SSF46955">
    <property type="entry name" value="Putative DNA-binding domain"/>
    <property type="match status" value="1"/>
</dbReference>
<dbReference type="EMBL" id="DXET01000088">
    <property type="protein sequence ID" value="HIX81106.1"/>
    <property type="molecule type" value="Genomic_DNA"/>
</dbReference>
<dbReference type="Pfam" id="PF13411">
    <property type="entry name" value="MerR_1"/>
    <property type="match status" value="1"/>
</dbReference>
<dbReference type="PANTHER" id="PTHR30204">
    <property type="entry name" value="REDOX-CYCLING DRUG-SENSING TRANSCRIPTIONAL ACTIVATOR SOXR"/>
    <property type="match status" value="1"/>
</dbReference>
<dbReference type="Pfam" id="PF06445">
    <property type="entry name" value="GyrI-like"/>
    <property type="match status" value="1"/>
</dbReference>
<protein>
    <submittedName>
        <fullName evidence="3">MerR family transcriptional regulator</fullName>
    </submittedName>
</protein>
<dbReference type="InterPro" id="IPR000551">
    <property type="entry name" value="MerR-type_HTH_dom"/>
</dbReference>
<evidence type="ECO:0000256" key="1">
    <source>
        <dbReference type="ARBA" id="ARBA00023125"/>
    </source>
</evidence>
<organism evidence="3 4">
    <name type="scientific">Candidatus Erysipelatoclostridium merdavium</name>
    <dbReference type="NCBI Taxonomy" id="2838566"/>
    <lineage>
        <taxon>Bacteria</taxon>
        <taxon>Bacillati</taxon>
        <taxon>Bacillota</taxon>
        <taxon>Erysipelotrichia</taxon>
        <taxon>Erysipelotrichales</taxon>
        <taxon>Erysipelotrichales incertae sedis</taxon>
    </lineage>
</organism>
<dbReference type="Gene3D" id="1.10.1660.10">
    <property type="match status" value="1"/>
</dbReference>
<comment type="caution">
    <text evidence="3">The sequence shown here is derived from an EMBL/GenBank/DDBJ whole genome shotgun (WGS) entry which is preliminary data.</text>
</comment>
<keyword evidence="1" id="KW-0238">DNA-binding</keyword>
<evidence type="ECO:0000313" key="4">
    <source>
        <dbReference type="Proteomes" id="UP000886724"/>
    </source>
</evidence>
<dbReference type="Gene3D" id="3.20.80.10">
    <property type="entry name" value="Regulatory factor, effector binding domain"/>
    <property type="match status" value="1"/>
</dbReference>